<gene>
    <name evidence="2" type="ORF">ADT25_16120</name>
</gene>
<accession>A0AAP0ZJ98</accession>
<organism evidence="2 3">
    <name type="scientific">Xanthomonas oryzae</name>
    <dbReference type="NCBI Taxonomy" id="347"/>
    <lineage>
        <taxon>Bacteria</taxon>
        <taxon>Pseudomonadati</taxon>
        <taxon>Pseudomonadota</taxon>
        <taxon>Gammaproteobacteria</taxon>
        <taxon>Lysobacterales</taxon>
        <taxon>Lysobacteraceae</taxon>
        <taxon>Xanthomonas</taxon>
    </lineage>
</organism>
<comment type="caution">
    <text evidence="2">The sequence shown here is derived from an EMBL/GenBank/DDBJ whole genome shotgun (WGS) entry which is preliminary data.</text>
</comment>
<evidence type="ECO:0000313" key="2">
    <source>
        <dbReference type="EMBL" id="KOR42035.1"/>
    </source>
</evidence>
<evidence type="ECO:0000256" key="1">
    <source>
        <dbReference type="SAM" id="MobiDB-lite"/>
    </source>
</evidence>
<dbReference type="PROSITE" id="PS51257">
    <property type="entry name" value="PROKAR_LIPOPROTEIN"/>
    <property type="match status" value="1"/>
</dbReference>
<dbReference type="EMBL" id="LHUJ01000273">
    <property type="protein sequence ID" value="KOR42035.1"/>
    <property type="molecule type" value="Genomic_DNA"/>
</dbReference>
<name>A0AAP0ZJ98_9XANT</name>
<feature type="region of interest" description="Disordered" evidence="1">
    <location>
        <begin position="1"/>
        <end position="21"/>
    </location>
</feature>
<dbReference type="AlphaFoldDB" id="A0AAP0ZJ98"/>
<dbReference type="Proteomes" id="UP000036790">
    <property type="component" value="Unassembled WGS sequence"/>
</dbReference>
<reference evidence="2 3" key="2">
    <citation type="submission" date="2015-09" db="EMBL/GenBank/DDBJ databases">
        <title>Draft genome sequence of Xanthomonas oryzae pv. USA str. X11-5A.</title>
        <authorList>
            <person name="Knight B.M."/>
            <person name="Roberts D.P."/>
            <person name="Lin D."/>
            <person name="Hari K."/>
            <person name="Fletcher J."/>
            <person name="Melcher U."/>
            <person name="Blagden T."/>
            <person name="Winegar R.A."/>
        </authorList>
    </citation>
    <scope>NUCLEOTIDE SEQUENCE [LARGE SCALE GENOMIC DNA]</scope>
    <source>
        <strain evidence="2 3">X11-5A</strain>
    </source>
</reference>
<reference evidence="2 3" key="1">
    <citation type="submission" date="2015-07" db="EMBL/GenBank/DDBJ databases">
        <authorList>
            <consortium name="Consortium for Microbial Forensics and Genomics (microFORGE)"/>
            <person name="Knight B.M."/>
            <person name="Roberts D.P."/>
            <person name="Lin D."/>
            <person name="Hari K."/>
            <person name="Fletcher J."/>
            <person name="Melcher U."/>
            <person name="Blagden T."/>
            <person name="Winegar R.A."/>
        </authorList>
    </citation>
    <scope>NUCLEOTIDE SEQUENCE [LARGE SCALE GENOMIC DNA]</scope>
    <source>
        <strain evidence="2 3">X11-5A</strain>
    </source>
</reference>
<evidence type="ECO:0000313" key="3">
    <source>
        <dbReference type="Proteomes" id="UP000036790"/>
    </source>
</evidence>
<feature type="region of interest" description="Disordered" evidence="1">
    <location>
        <begin position="71"/>
        <end position="90"/>
    </location>
</feature>
<proteinExistence type="predicted"/>
<sequence length="90" mass="9890">MNKNRSKALHWQPSKSASPSQQAACACASRACCGGAESEMQMASCATTHNTLQTSLRLRLIRLRMQQRNKRLCSARQGAPAMRDATQLAR</sequence>
<protein>
    <submittedName>
        <fullName evidence="2">Uncharacterized protein</fullName>
    </submittedName>
</protein>